<comment type="caution">
    <text evidence="1">The sequence shown here is derived from an EMBL/GenBank/DDBJ whole genome shotgun (WGS) entry which is preliminary data.</text>
</comment>
<name>A0A2N1E7U8_PSEFL</name>
<sequence>MLLNTASGTAALNPSIPSSLYAGAGVKPNVKAPMETPVAAGPENNRDLYTSIVQQLNSLTTLLNTLIQRASPVAPAVDAVPHQVDRDSPAPFPNINPLNKPHSDESPFISSVPIGTKPNDIWRGFWQGAEGNCVTVSAIKLAMMKYGHNPQGIFKQITPTKTGFDVTMQDMFKLHISHEELKLARNGSNFEGADPDVLKDAVFLYAASAKRAQMKNHEGTARRSFEDAMASLNDGEIPGDATMRLGLNAKRRWTNPAQLAKGGLGTVADATHSVAVIDGYADLYGNKVKLSESGFQHARRVLTLR</sequence>
<dbReference type="EMBL" id="NVXX01000014">
    <property type="protein sequence ID" value="PKH21589.1"/>
    <property type="molecule type" value="Genomic_DNA"/>
</dbReference>
<proteinExistence type="predicted"/>
<dbReference type="RefSeq" id="WP_101219786.1">
    <property type="nucleotide sequence ID" value="NZ_KZ477993.1"/>
</dbReference>
<gene>
    <name evidence="1" type="ORF">CIB54_10995</name>
</gene>
<evidence type="ECO:0008006" key="3">
    <source>
        <dbReference type="Google" id="ProtNLM"/>
    </source>
</evidence>
<reference evidence="1 2" key="1">
    <citation type="submission" date="2017-08" db="EMBL/GenBank/DDBJ databases">
        <authorList>
            <person name="de Groot N.N."/>
        </authorList>
    </citation>
    <scope>NUCLEOTIDE SEQUENCE [LARGE SCALE GENOMIC DNA]</scope>
    <source>
        <strain evidence="1 2">PfR 37</strain>
    </source>
</reference>
<protein>
    <recommendedName>
        <fullName evidence="3">Type III secretion effector protein</fullName>
    </recommendedName>
</protein>
<evidence type="ECO:0000313" key="2">
    <source>
        <dbReference type="Proteomes" id="UP000233564"/>
    </source>
</evidence>
<organism evidence="1 2">
    <name type="scientific">Pseudomonas fluorescens</name>
    <dbReference type="NCBI Taxonomy" id="294"/>
    <lineage>
        <taxon>Bacteria</taxon>
        <taxon>Pseudomonadati</taxon>
        <taxon>Pseudomonadota</taxon>
        <taxon>Gammaproteobacteria</taxon>
        <taxon>Pseudomonadales</taxon>
        <taxon>Pseudomonadaceae</taxon>
        <taxon>Pseudomonas</taxon>
    </lineage>
</organism>
<evidence type="ECO:0000313" key="1">
    <source>
        <dbReference type="EMBL" id="PKH21589.1"/>
    </source>
</evidence>
<dbReference type="AlphaFoldDB" id="A0A2N1E7U8"/>
<dbReference type="Proteomes" id="UP000233564">
    <property type="component" value="Unassembled WGS sequence"/>
</dbReference>
<accession>A0A2N1E7U8</accession>